<feature type="region of interest" description="Disordered" evidence="5">
    <location>
        <begin position="506"/>
        <end position="553"/>
    </location>
</feature>
<keyword evidence="2" id="KW-0479">Metal-binding</keyword>
<dbReference type="InterPro" id="IPR000917">
    <property type="entry name" value="Sulfatase_N"/>
</dbReference>
<dbReference type="PROSITE" id="PS00523">
    <property type="entry name" value="SULFATASE_1"/>
    <property type="match status" value="1"/>
</dbReference>
<dbReference type="OrthoDB" id="9803751at2"/>
<organism evidence="7 8">
    <name type="scientific">Stieleria bergensis</name>
    <dbReference type="NCBI Taxonomy" id="2528025"/>
    <lineage>
        <taxon>Bacteria</taxon>
        <taxon>Pseudomonadati</taxon>
        <taxon>Planctomycetota</taxon>
        <taxon>Planctomycetia</taxon>
        <taxon>Pirellulales</taxon>
        <taxon>Pirellulaceae</taxon>
        <taxon>Stieleria</taxon>
    </lineage>
</organism>
<dbReference type="InterPro" id="IPR017850">
    <property type="entry name" value="Alkaline_phosphatase_core_sf"/>
</dbReference>
<dbReference type="PANTHER" id="PTHR42693">
    <property type="entry name" value="ARYLSULFATASE FAMILY MEMBER"/>
    <property type="match status" value="1"/>
</dbReference>
<dbReference type="SUPFAM" id="SSF47473">
    <property type="entry name" value="EF-hand"/>
    <property type="match status" value="1"/>
</dbReference>
<evidence type="ECO:0000313" key="7">
    <source>
        <dbReference type="EMBL" id="QDT59731.1"/>
    </source>
</evidence>
<feature type="compositionally biased region" description="Basic and acidic residues" evidence="5">
    <location>
        <begin position="541"/>
        <end position="553"/>
    </location>
</feature>
<dbReference type="InterPro" id="IPR018247">
    <property type="entry name" value="EF_Hand_1_Ca_BS"/>
</dbReference>
<evidence type="ECO:0000256" key="4">
    <source>
        <dbReference type="ARBA" id="ARBA00022837"/>
    </source>
</evidence>
<dbReference type="Gene3D" id="3.30.1120.10">
    <property type="match status" value="1"/>
</dbReference>
<reference evidence="7 8" key="1">
    <citation type="submission" date="2019-02" db="EMBL/GenBank/DDBJ databases">
        <title>Deep-cultivation of Planctomycetes and their phenomic and genomic characterization uncovers novel biology.</title>
        <authorList>
            <person name="Wiegand S."/>
            <person name="Jogler M."/>
            <person name="Boedeker C."/>
            <person name="Pinto D."/>
            <person name="Vollmers J."/>
            <person name="Rivas-Marin E."/>
            <person name="Kohn T."/>
            <person name="Peeters S.H."/>
            <person name="Heuer A."/>
            <person name="Rast P."/>
            <person name="Oberbeckmann S."/>
            <person name="Bunk B."/>
            <person name="Jeske O."/>
            <person name="Meyerdierks A."/>
            <person name="Storesund J.E."/>
            <person name="Kallscheuer N."/>
            <person name="Luecker S."/>
            <person name="Lage O.M."/>
            <person name="Pohl T."/>
            <person name="Merkel B.J."/>
            <person name="Hornburger P."/>
            <person name="Mueller R.-W."/>
            <person name="Bruemmer F."/>
            <person name="Labrenz M."/>
            <person name="Spormann A.M."/>
            <person name="Op den Camp H."/>
            <person name="Overmann J."/>
            <person name="Amann R."/>
            <person name="Jetten M.S.M."/>
            <person name="Mascher T."/>
            <person name="Medema M.H."/>
            <person name="Devos D.P."/>
            <person name="Kaster A.-K."/>
            <person name="Ovreas L."/>
            <person name="Rohde M."/>
            <person name="Galperin M.Y."/>
            <person name="Jogler C."/>
        </authorList>
    </citation>
    <scope>NUCLEOTIDE SEQUENCE [LARGE SCALE GENOMIC DNA]</scope>
    <source>
        <strain evidence="7 8">SV_7m_r</strain>
    </source>
</reference>
<evidence type="ECO:0000256" key="3">
    <source>
        <dbReference type="ARBA" id="ARBA00022801"/>
    </source>
</evidence>
<keyword evidence="4" id="KW-0106">Calcium</keyword>
<keyword evidence="3 7" id="KW-0378">Hydrolase</keyword>
<keyword evidence="8" id="KW-1185">Reference proteome</keyword>
<comment type="similarity">
    <text evidence="1">Belongs to the sulfatase family.</text>
</comment>
<dbReference type="PROSITE" id="PS00018">
    <property type="entry name" value="EF_HAND_1"/>
    <property type="match status" value="1"/>
</dbReference>
<dbReference type="Gene3D" id="3.40.720.10">
    <property type="entry name" value="Alkaline Phosphatase, subunit A"/>
    <property type="match status" value="1"/>
</dbReference>
<proteinExistence type="inferred from homology"/>
<dbReference type="GO" id="GO:0004065">
    <property type="term" value="F:arylsulfatase activity"/>
    <property type="evidence" value="ECO:0007669"/>
    <property type="project" value="UniProtKB-EC"/>
</dbReference>
<dbReference type="EC" id="3.1.6.1" evidence="7"/>
<dbReference type="InterPro" id="IPR011992">
    <property type="entry name" value="EF-hand-dom_pair"/>
</dbReference>
<gene>
    <name evidence="7" type="primary">atsA_29</name>
    <name evidence="7" type="ORF">SV7mr_22400</name>
</gene>
<evidence type="ECO:0000259" key="6">
    <source>
        <dbReference type="PROSITE" id="PS50222"/>
    </source>
</evidence>
<accession>A0A517SUD9</accession>
<evidence type="ECO:0000256" key="2">
    <source>
        <dbReference type="ARBA" id="ARBA00022723"/>
    </source>
</evidence>
<evidence type="ECO:0000256" key="5">
    <source>
        <dbReference type="SAM" id="MobiDB-lite"/>
    </source>
</evidence>
<dbReference type="Gene3D" id="1.10.238.10">
    <property type="entry name" value="EF-hand"/>
    <property type="match status" value="1"/>
</dbReference>
<protein>
    <submittedName>
        <fullName evidence="7">Arylsulfatase</fullName>
        <ecNumber evidence="7">3.1.6.1</ecNumber>
    </submittedName>
</protein>
<dbReference type="AlphaFoldDB" id="A0A517SUD9"/>
<dbReference type="GO" id="GO:0005509">
    <property type="term" value="F:calcium ion binding"/>
    <property type="evidence" value="ECO:0007669"/>
    <property type="project" value="InterPro"/>
</dbReference>
<dbReference type="Pfam" id="PF00884">
    <property type="entry name" value="Sulfatase"/>
    <property type="match status" value="1"/>
</dbReference>
<dbReference type="InterPro" id="IPR050738">
    <property type="entry name" value="Sulfatase"/>
</dbReference>
<dbReference type="Proteomes" id="UP000315003">
    <property type="component" value="Chromosome"/>
</dbReference>
<dbReference type="PROSITE" id="PS50222">
    <property type="entry name" value="EF_HAND_2"/>
    <property type="match status" value="1"/>
</dbReference>
<dbReference type="InterPro" id="IPR024607">
    <property type="entry name" value="Sulfatase_CS"/>
</dbReference>
<evidence type="ECO:0000256" key="1">
    <source>
        <dbReference type="ARBA" id="ARBA00008779"/>
    </source>
</evidence>
<dbReference type="EMBL" id="CP036272">
    <property type="protein sequence ID" value="QDT59731.1"/>
    <property type="molecule type" value="Genomic_DNA"/>
</dbReference>
<feature type="domain" description="EF-hand" evidence="6">
    <location>
        <begin position="538"/>
        <end position="573"/>
    </location>
</feature>
<dbReference type="InterPro" id="IPR002048">
    <property type="entry name" value="EF_hand_dom"/>
</dbReference>
<evidence type="ECO:0000313" key="8">
    <source>
        <dbReference type="Proteomes" id="UP000315003"/>
    </source>
</evidence>
<sequence>MTAGKTPNPDMKHLESSNFKGRSFGQTMFKNKMQTHRFSFLLLMLVLAPVAVSAREPEGGQTERRPNILFIVSDDHGWGDLPSNWDATECRLPTLEALAAKGVRFPKYQTVPLCGPSRACMFTGQYSSENGMWRGPGQQPLGTPGYRGIKRDVKMLSEYLSEAGYKTGAFGKWHLGSLEGEVPNDRGFDVFRGFLGGAHPYWISSKRSKMMHNRQPDRTSEGHATELFTDWAEEFIRQSAATDEPFFCYLAYNAVHGPLRTSEKQPASAPEAWVKKALDRGVSFLRSDYVAILEHMDHNIGRLVELVDELNVTENTLIVFVSDNGGCTMAEGSAGGRFPGNNGPFRGGKATTFQGGLNVPLLMNWNRRLPQGMVSDDQVMHCDLFATLLDAAAISVPSKNGKNPVRGMSLMPHMLSSGKNPLPERTMIFELWGNLGLRKGNYKLWGDVGRDHSPDWEGLVGELARSDLSLFDLSKDVAEQHDLRTELPKVYASLKTELIDHFSNVNSEYPGAENGPALDREKSQPAKPAATEKPAGTPQRRNSDQFFKNRDRNGDGAITLEEFIGNPKGRNVPALTKRFKIIDSNVDGKLDRDELVRSKR</sequence>
<dbReference type="SUPFAM" id="SSF53649">
    <property type="entry name" value="Alkaline phosphatase-like"/>
    <property type="match status" value="1"/>
</dbReference>
<name>A0A517SUD9_9BACT</name>
<dbReference type="PANTHER" id="PTHR42693:SF33">
    <property type="entry name" value="ARYLSULFATASE"/>
    <property type="match status" value="1"/>
</dbReference>
<dbReference type="Pfam" id="PF13202">
    <property type="entry name" value="EF-hand_5"/>
    <property type="match status" value="2"/>
</dbReference>